<protein>
    <submittedName>
        <fullName evidence="5">Regulatory protein AsnC</fullName>
    </submittedName>
</protein>
<dbReference type="PRINTS" id="PR00033">
    <property type="entry name" value="HTHASNC"/>
</dbReference>
<evidence type="ECO:0000256" key="1">
    <source>
        <dbReference type="ARBA" id="ARBA00023015"/>
    </source>
</evidence>
<sequence>MEIDDDLIAALHEDGRVSVQDLARRLGRPRAAVAGRLRAILDEGVLRVAAMVDPALSGQHVIGHLSLHVSTRVEPVAASLRAMDETVLVSAIGGAHDIVSEVRASSTAALQDSIARIRAIPGIAGVNTLVYTDVVKGFFVSRYRGEVLIDDLDTAIIERLQADGRMSYRALGDAVRLSPSAVATRVRRLLEGGVMTIAAVEARSLARRQLSMGVGLVLNDDGDAALAALSARPEVDFATRTIGRFDAVVTLVQPSAGGLHAALERVRELAGVERIETWTHLSVTKEDYARSLRPVIATL</sequence>
<comment type="caution">
    <text evidence="5">The sequence shown here is derived from an EMBL/GenBank/DDBJ whole genome shotgun (WGS) entry which is preliminary data.</text>
</comment>
<dbReference type="InterPro" id="IPR000485">
    <property type="entry name" value="AsnC-type_HTH_dom"/>
</dbReference>
<proteinExistence type="predicted"/>
<dbReference type="SUPFAM" id="SSF54909">
    <property type="entry name" value="Dimeric alpha+beta barrel"/>
    <property type="match status" value="2"/>
</dbReference>
<keyword evidence="6" id="KW-1185">Reference proteome</keyword>
<evidence type="ECO:0000313" key="6">
    <source>
        <dbReference type="Proteomes" id="UP000033740"/>
    </source>
</evidence>
<accession>A0A0F0LLX9</accession>
<dbReference type="PROSITE" id="PS50956">
    <property type="entry name" value="HTH_ASNC_2"/>
    <property type="match status" value="2"/>
</dbReference>
<evidence type="ECO:0000259" key="4">
    <source>
        <dbReference type="PROSITE" id="PS50956"/>
    </source>
</evidence>
<dbReference type="SMART" id="SM00344">
    <property type="entry name" value="HTH_ASNC"/>
    <property type="match status" value="2"/>
</dbReference>
<dbReference type="GO" id="GO:0005829">
    <property type="term" value="C:cytosol"/>
    <property type="evidence" value="ECO:0007669"/>
    <property type="project" value="TreeGrafter"/>
</dbReference>
<dbReference type="PANTHER" id="PTHR30154:SF34">
    <property type="entry name" value="TRANSCRIPTIONAL REGULATOR AZLB"/>
    <property type="match status" value="1"/>
</dbReference>
<dbReference type="AlphaFoldDB" id="A0A0F0LLX9"/>
<dbReference type="EMBL" id="JYIX01000030">
    <property type="protein sequence ID" value="KJL34168.1"/>
    <property type="molecule type" value="Genomic_DNA"/>
</dbReference>
<evidence type="ECO:0000313" key="5">
    <source>
        <dbReference type="EMBL" id="KJL34168.1"/>
    </source>
</evidence>
<feature type="domain" description="HTH asnC-type" evidence="4">
    <location>
        <begin position="149"/>
        <end position="208"/>
    </location>
</feature>
<dbReference type="SUPFAM" id="SSF46785">
    <property type="entry name" value="Winged helix' DNA-binding domain"/>
    <property type="match status" value="2"/>
</dbReference>
<gene>
    <name evidence="5" type="primary">asnC_1</name>
    <name evidence="5" type="ORF">RS86_01269</name>
</gene>
<dbReference type="PANTHER" id="PTHR30154">
    <property type="entry name" value="LEUCINE-RESPONSIVE REGULATORY PROTEIN"/>
    <property type="match status" value="1"/>
</dbReference>
<reference evidence="5 6" key="1">
    <citation type="submission" date="2015-02" db="EMBL/GenBank/DDBJ databases">
        <title>Draft genome sequences of ten Microbacterium spp. with emphasis on heavy metal contaminated environments.</title>
        <authorList>
            <person name="Corretto E."/>
        </authorList>
    </citation>
    <scope>NUCLEOTIDE SEQUENCE [LARGE SCALE GENOMIC DNA]</scope>
    <source>
        <strain evidence="5 6">ARN176</strain>
    </source>
</reference>
<dbReference type="InterPro" id="IPR036390">
    <property type="entry name" value="WH_DNA-bd_sf"/>
</dbReference>
<feature type="domain" description="HTH asnC-type" evidence="4">
    <location>
        <begin position="1"/>
        <end position="60"/>
    </location>
</feature>
<evidence type="ECO:0000256" key="2">
    <source>
        <dbReference type="ARBA" id="ARBA00023125"/>
    </source>
</evidence>
<evidence type="ECO:0000256" key="3">
    <source>
        <dbReference type="ARBA" id="ARBA00023163"/>
    </source>
</evidence>
<keyword evidence="1" id="KW-0805">Transcription regulation</keyword>
<keyword evidence="2" id="KW-0238">DNA-binding</keyword>
<dbReference type="InterPro" id="IPR036388">
    <property type="entry name" value="WH-like_DNA-bd_sf"/>
</dbReference>
<dbReference type="RefSeq" id="WP_045271347.1">
    <property type="nucleotide sequence ID" value="NZ_JYIX01000030.1"/>
</dbReference>
<dbReference type="STRING" id="582680.RS86_01269"/>
<keyword evidence="3" id="KW-0804">Transcription</keyword>
<organism evidence="5 6">
    <name type="scientific">Microbacterium azadirachtae</name>
    <dbReference type="NCBI Taxonomy" id="582680"/>
    <lineage>
        <taxon>Bacteria</taxon>
        <taxon>Bacillati</taxon>
        <taxon>Actinomycetota</taxon>
        <taxon>Actinomycetes</taxon>
        <taxon>Micrococcales</taxon>
        <taxon>Microbacteriaceae</taxon>
        <taxon>Microbacterium</taxon>
    </lineage>
</organism>
<name>A0A0F0LLX9_9MICO</name>
<dbReference type="InterPro" id="IPR019888">
    <property type="entry name" value="Tscrpt_reg_AsnC-like"/>
</dbReference>
<dbReference type="GO" id="GO:0043200">
    <property type="term" value="P:response to amino acid"/>
    <property type="evidence" value="ECO:0007669"/>
    <property type="project" value="TreeGrafter"/>
</dbReference>
<dbReference type="Gene3D" id="3.30.70.920">
    <property type="match status" value="2"/>
</dbReference>
<dbReference type="Pfam" id="PF01037">
    <property type="entry name" value="AsnC_trans_reg"/>
    <property type="match status" value="1"/>
</dbReference>
<dbReference type="InterPro" id="IPR011008">
    <property type="entry name" value="Dimeric_a/b-barrel"/>
</dbReference>
<dbReference type="Proteomes" id="UP000033740">
    <property type="component" value="Unassembled WGS sequence"/>
</dbReference>
<dbReference type="PATRIC" id="fig|582680.6.peg.1304"/>
<dbReference type="Gene3D" id="1.10.10.10">
    <property type="entry name" value="Winged helix-like DNA-binding domain superfamily/Winged helix DNA-binding domain"/>
    <property type="match status" value="2"/>
</dbReference>
<dbReference type="GO" id="GO:0043565">
    <property type="term" value="F:sequence-specific DNA binding"/>
    <property type="evidence" value="ECO:0007669"/>
    <property type="project" value="InterPro"/>
</dbReference>
<dbReference type="Pfam" id="PF13404">
    <property type="entry name" value="HTH_AsnC-type"/>
    <property type="match status" value="2"/>
</dbReference>
<dbReference type="InterPro" id="IPR019887">
    <property type="entry name" value="Tscrpt_reg_AsnC/Lrp_C"/>
</dbReference>